<evidence type="ECO:0000256" key="1">
    <source>
        <dbReference type="ARBA" id="ARBA00022737"/>
    </source>
</evidence>
<proteinExistence type="predicted"/>
<dbReference type="InterPro" id="IPR027417">
    <property type="entry name" value="P-loop_NTPase"/>
</dbReference>
<feature type="region of interest" description="Disordered" evidence="2">
    <location>
        <begin position="637"/>
        <end position="666"/>
    </location>
</feature>
<feature type="domain" description="Nephrocystin 3-like N-terminal" evidence="4">
    <location>
        <begin position="274"/>
        <end position="442"/>
    </location>
</feature>
<sequence length="1320" mass="150066">MADSEDVKALWDTAVLHYYNATNIDLWSAREVGSVDDVIKFTVDKEDCFKKWRDDGTKLAKFRSLVKASLVPFNLLGGLAVQGASCIFPPSSTIFTAVSILIGAASNQSADYDKVLSIFEELRSFLQGLKVLEGHIPSHPEIRLCITDIMTSILVLIGLSTKEMRRGRAVTFFKDIKGENEEITGTHTKLQKALMQLDRLLERQTLVYSKENLDAANEIKGDISDIVKNQEKMLSIMAGKAKEALPAIRKHLEVLPETELQRDYNKKAEKLVPGTAAWILEYPAFKKWVNCTVPVLSLSGGPGCGKSHLSTMIIKHLLEKSKLTPTHKIGVGYYYFDNNNQAKQSVLKALCAMVYQIAQGDEIYAMHVALACESSPPLSMATVGSVWEDFIVPEFNLHGDRQAYLIFDGIDEASREEVQALIDLLRDSMKSRLKTQVLLVGRPEMDTIVHKLDEPFINMIEISNKVNSEDINRFIDYKYDEYMSMHKIRGLRETVTSSLREKANGMFLWVDLIYQELQRIKQPKKLKLALERIAPGLTETYQRIFTRIETTNFSERTLEQLRETFCWVAYANKPLSVLLLNQIIQHLTADDMFDLERTITEYCASLLRLDQTGQGLLDSLLKSEALSFKAKIDKEAPDDLDEDADESDPESELDEDEAEEREESRQRDLLVNLRHASLVDYIKREDLSTSKILFRRRDAQVHIIMSTLRIICEGSKAPETLWLRAVCNVWSQLRDLDGQTVSKDETKIIVEYIANIFTNEALGKYIAQHHSAPDGYPLHEGESFFFGSNMNLQNANRAVIQKWLEKVSHVDESEFEARVGRWIRGVLTKPSTMSFIGVSDSSGIALARVDGSRPSLSRPSRGLLRHDDYPECVQGDPCNFAANIVSTERSIGTHCRIARTMAFAGFFEKANEEYAKAIEAAQNMGLDEEVQALRRENVLSLSDLGSLECHRSVHPQVEEYISSGGSSYKMYACLGIICLWYRLDLPAAKEAFEKAIALESRDIDLVYALILALWEAKDFEGILELFNGDNDDITNFRIRGVLQCGIMQERIFYSARKVNKTNLLIKCYEREMARAWDRGQQNKFRIVEESFETTGWRNQHMYYPGGNELLSCWLALLHRKYLGQSDVAIQLWKTAFFKNSDLFKLCELSSEYYDVIPDFFEQFAELLYDKALGPDGSIDNNTLTTLERLKRRYDAFQGLRSYDRSIRNQKDINLLLSKLYLRCGKLKTAQELLNEQFQAGVEILKDDVSWNDSEGYAILSKILFASGRSGEAGVALSVSRFERFEPEKIIAKVEQEINTAPESPECSETEDEILHREINT</sequence>
<dbReference type="Gene3D" id="3.40.50.300">
    <property type="entry name" value="P-loop containing nucleotide triphosphate hydrolases"/>
    <property type="match status" value="1"/>
</dbReference>
<dbReference type="EMBL" id="KV750820">
    <property type="protein sequence ID" value="OCL03072.1"/>
    <property type="molecule type" value="Genomic_DNA"/>
</dbReference>
<evidence type="ECO:0000313" key="6">
    <source>
        <dbReference type="Proteomes" id="UP000250140"/>
    </source>
</evidence>
<keyword evidence="1" id="KW-0677">Repeat</keyword>
<evidence type="ECO:0000259" key="4">
    <source>
        <dbReference type="Pfam" id="PF24883"/>
    </source>
</evidence>
<dbReference type="Proteomes" id="UP000250140">
    <property type="component" value="Unassembled WGS sequence"/>
</dbReference>
<protein>
    <recommendedName>
        <fullName evidence="7">Fungal STAND N-terminal Goodbye domain-containing protein</fullName>
    </recommendedName>
</protein>
<dbReference type="Pfam" id="PF17109">
    <property type="entry name" value="Goodbye"/>
    <property type="match status" value="1"/>
</dbReference>
<evidence type="ECO:0000313" key="5">
    <source>
        <dbReference type="EMBL" id="OCL03072.1"/>
    </source>
</evidence>
<accession>A0A8E2EQK5</accession>
<reference evidence="5 6" key="1">
    <citation type="journal article" date="2016" name="Nat. Commun.">
        <title>Ectomycorrhizal ecology is imprinted in the genome of the dominant symbiotic fungus Cenococcum geophilum.</title>
        <authorList>
            <consortium name="DOE Joint Genome Institute"/>
            <person name="Peter M."/>
            <person name="Kohler A."/>
            <person name="Ohm R.A."/>
            <person name="Kuo A."/>
            <person name="Krutzmann J."/>
            <person name="Morin E."/>
            <person name="Arend M."/>
            <person name="Barry K.W."/>
            <person name="Binder M."/>
            <person name="Choi C."/>
            <person name="Clum A."/>
            <person name="Copeland A."/>
            <person name="Grisel N."/>
            <person name="Haridas S."/>
            <person name="Kipfer T."/>
            <person name="LaButti K."/>
            <person name="Lindquist E."/>
            <person name="Lipzen A."/>
            <person name="Maire R."/>
            <person name="Meier B."/>
            <person name="Mihaltcheva S."/>
            <person name="Molinier V."/>
            <person name="Murat C."/>
            <person name="Poggeler S."/>
            <person name="Quandt C.A."/>
            <person name="Sperisen C."/>
            <person name="Tritt A."/>
            <person name="Tisserant E."/>
            <person name="Crous P.W."/>
            <person name="Henrissat B."/>
            <person name="Nehls U."/>
            <person name="Egli S."/>
            <person name="Spatafora J.W."/>
            <person name="Grigoriev I.V."/>
            <person name="Martin F.M."/>
        </authorList>
    </citation>
    <scope>NUCLEOTIDE SEQUENCE [LARGE SCALE GENOMIC DNA]</scope>
    <source>
        <strain evidence="5 6">CBS 207.34</strain>
    </source>
</reference>
<evidence type="ECO:0008006" key="7">
    <source>
        <dbReference type="Google" id="ProtNLM"/>
    </source>
</evidence>
<dbReference type="PANTHER" id="PTHR10039">
    <property type="entry name" value="AMELOGENIN"/>
    <property type="match status" value="1"/>
</dbReference>
<dbReference type="Pfam" id="PF24883">
    <property type="entry name" value="NPHP3_N"/>
    <property type="match status" value="1"/>
</dbReference>
<organism evidence="5 6">
    <name type="scientific">Glonium stellatum</name>
    <dbReference type="NCBI Taxonomy" id="574774"/>
    <lineage>
        <taxon>Eukaryota</taxon>
        <taxon>Fungi</taxon>
        <taxon>Dikarya</taxon>
        <taxon>Ascomycota</taxon>
        <taxon>Pezizomycotina</taxon>
        <taxon>Dothideomycetes</taxon>
        <taxon>Pleosporomycetidae</taxon>
        <taxon>Gloniales</taxon>
        <taxon>Gloniaceae</taxon>
        <taxon>Glonium</taxon>
    </lineage>
</organism>
<dbReference type="InterPro" id="IPR031350">
    <property type="entry name" value="Goodbye_dom"/>
</dbReference>
<dbReference type="InterPro" id="IPR011990">
    <property type="entry name" value="TPR-like_helical_dom_sf"/>
</dbReference>
<name>A0A8E2EQK5_9PEZI</name>
<feature type="region of interest" description="Disordered" evidence="2">
    <location>
        <begin position="1300"/>
        <end position="1320"/>
    </location>
</feature>
<keyword evidence="6" id="KW-1185">Reference proteome</keyword>
<dbReference type="OrthoDB" id="3753627at2759"/>
<evidence type="ECO:0000259" key="3">
    <source>
        <dbReference type="Pfam" id="PF17109"/>
    </source>
</evidence>
<dbReference type="Gene3D" id="1.25.40.10">
    <property type="entry name" value="Tetratricopeptide repeat domain"/>
    <property type="match status" value="1"/>
</dbReference>
<feature type="domain" description="Fungal STAND N-terminal Goodbye" evidence="3">
    <location>
        <begin position="11"/>
        <end position="131"/>
    </location>
</feature>
<feature type="compositionally biased region" description="Acidic residues" evidence="2">
    <location>
        <begin position="638"/>
        <end position="661"/>
    </location>
</feature>
<evidence type="ECO:0000256" key="2">
    <source>
        <dbReference type="SAM" id="MobiDB-lite"/>
    </source>
</evidence>
<dbReference type="InterPro" id="IPR056884">
    <property type="entry name" value="NPHP3-like_N"/>
</dbReference>
<dbReference type="SUPFAM" id="SSF52540">
    <property type="entry name" value="P-loop containing nucleoside triphosphate hydrolases"/>
    <property type="match status" value="1"/>
</dbReference>
<dbReference type="SUPFAM" id="SSF48452">
    <property type="entry name" value="TPR-like"/>
    <property type="match status" value="1"/>
</dbReference>
<dbReference type="PANTHER" id="PTHR10039:SF17">
    <property type="entry name" value="FUNGAL STAND N-TERMINAL GOODBYE DOMAIN-CONTAINING PROTEIN-RELATED"/>
    <property type="match status" value="1"/>
</dbReference>
<gene>
    <name evidence="5" type="ORF">AOQ84DRAFT_228071</name>
</gene>